<sequence length="289" mass="29786">MAIMANSIATATAIADLAVPLLSRTVVLAPTVLRVAQRNYSGTGGTVSVRIRNTRTANVQATPGAALTAVDVAETLVDVVVNHVYDLANLTEHDLTLGLADFGAQILEPQVDSVAARMDQYVADAMNDLAADVTLTAPDADAWLSAILDAGMTLDIQNVPEGGRFVAVSPQVARALIGHPAVLDASASGSPSAFRSAVIGQLAGFTLVKANQLAADSMVAYHQSAFAMASFAPLPASGADSAVVTRDGYALRVVRQYNPSTATEQSLVSVFAGASLLDGNRVVRVVKSA</sequence>
<accession>A0A9W6PS27</accession>
<comment type="caution">
    <text evidence="1">The sequence shown here is derived from an EMBL/GenBank/DDBJ whole genome shotgun (WGS) entry which is preliminary data.</text>
</comment>
<proteinExistence type="predicted"/>
<evidence type="ECO:0000313" key="1">
    <source>
        <dbReference type="EMBL" id="GLW63524.1"/>
    </source>
</evidence>
<evidence type="ECO:0000313" key="2">
    <source>
        <dbReference type="Proteomes" id="UP001165124"/>
    </source>
</evidence>
<dbReference type="Proteomes" id="UP001165124">
    <property type="component" value="Unassembled WGS sequence"/>
</dbReference>
<gene>
    <name evidence="1" type="ORF">Arub01_17680</name>
</gene>
<dbReference type="EMBL" id="BSRZ01000003">
    <property type="protein sequence ID" value="GLW63524.1"/>
    <property type="molecule type" value="Genomic_DNA"/>
</dbReference>
<dbReference type="AlphaFoldDB" id="A0A9W6PS27"/>
<evidence type="ECO:0008006" key="3">
    <source>
        <dbReference type="Google" id="ProtNLM"/>
    </source>
</evidence>
<reference evidence="1" key="1">
    <citation type="submission" date="2023-02" db="EMBL/GenBank/DDBJ databases">
        <title>Actinomadura rubrobrunea NBRC 14622.</title>
        <authorList>
            <person name="Ichikawa N."/>
            <person name="Sato H."/>
            <person name="Tonouchi N."/>
        </authorList>
    </citation>
    <scope>NUCLEOTIDE SEQUENCE</scope>
    <source>
        <strain evidence="1">NBRC 14622</strain>
    </source>
</reference>
<name>A0A9W6PS27_9ACTN</name>
<keyword evidence="2" id="KW-1185">Reference proteome</keyword>
<protein>
    <recommendedName>
        <fullName evidence="3">P22 coat protein-protein 5 domain protein</fullName>
    </recommendedName>
</protein>
<organism evidence="1 2">
    <name type="scientific">Actinomadura rubrobrunea</name>
    <dbReference type="NCBI Taxonomy" id="115335"/>
    <lineage>
        <taxon>Bacteria</taxon>
        <taxon>Bacillati</taxon>
        <taxon>Actinomycetota</taxon>
        <taxon>Actinomycetes</taxon>
        <taxon>Streptosporangiales</taxon>
        <taxon>Thermomonosporaceae</taxon>
        <taxon>Actinomadura</taxon>
    </lineage>
</organism>